<dbReference type="PANTHER" id="PTHR36113:SF6">
    <property type="entry name" value="FOSFOMYCIN RESISTANCE PROTEIN FOSX"/>
    <property type="match status" value="1"/>
</dbReference>
<sequence>MNVKGFNHITLNISDLERSLEFYQRVLRMSLVHKGRKDAYLEWGEAWICLLEKKNFSSVDTQSFGVNHFAFSIAKEDFFEAVHQLENHDVTIVRGPIKRGKGWTINFLDPDGIEMELHTSNLQERMTVWE</sequence>
<name>A0A1I0AUY8_9BACI</name>
<accession>A0A1I0AUY8</accession>
<keyword evidence="1" id="KW-0479">Metal-binding</keyword>
<organism evidence="3 4">
    <name type="scientific">Salinibacillus kushneri</name>
    <dbReference type="NCBI Taxonomy" id="237682"/>
    <lineage>
        <taxon>Bacteria</taxon>
        <taxon>Bacillati</taxon>
        <taxon>Bacillota</taxon>
        <taxon>Bacilli</taxon>
        <taxon>Bacillales</taxon>
        <taxon>Bacillaceae</taxon>
        <taxon>Salinibacillus</taxon>
    </lineage>
</organism>
<dbReference type="SUPFAM" id="SSF54593">
    <property type="entry name" value="Glyoxalase/Bleomycin resistance protein/Dihydroxybiphenyl dioxygenase"/>
    <property type="match status" value="1"/>
</dbReference>
<dbReference type="STRING" id="237682.SAMN05421676_102253"/>
<dbReference type="Gene3D" id="3.10.180.10">
    <property type="entry name" value="2,3-Dihydroxybiphenyl 1,2-Dioxygenase, domain 1"/>
    <property type="match status" value="1"/>
</dbReference>
<evidence type="ECO:0000313" key="3">
    <source>
        <dbReference type="EMBL" id="SES97605.1"/>
    </source>
</evidence>
<reference evidence="4" key="1">
    <citation type="submission" date="2016-10" db="EMBL/GenBank/DDBJ databases">
        <authorList>
            <person name="Varghese N."/>
            <person name="Submissions S."/>
        </authorList>
    </citation>
    <scope>NUCLEOTIDE SEQUENCE [LARGE SCALE GENOMIC DNA]</scope>
    <source>
        <strain evidence="4">CGMCC 1.3566</strain>
    </source>
</reference>
<dbReference type="RefSeq" id="WP_093132492.1">
    <property type="nucleotide sequence ID" value="NZ_FOHJ01000002.1"/>
</dbReference>
<protein>
    <submittedName>
        <fullName evidence="3">Metallothiol transferase</fullName>
    </submittedName>
</protein>
<keyword evidence="3" id="KW-0808">Transferase</keyword>
<evidence type="ECO:0000259" key="2">
    <source>
        <dbReference type="PROSITE" id="PS51819"/>
    </source>
</evidence>
<dbReference type="AlphaFoldDB" id="A0A1I0AUY8"/>
<dbReference type="InterPro" id="IPR051332">
    <property type="entry name" value="Fosfomycin_Res_Enzymes"/>
</dbReference>
<dbReference type="Pfam" id="PF00903">
    <property type="entry name" value="Glyoxalase"/>
    <property type="match status" value="1"/>
</dbReference>
<dbReference type="OrthoDB" id="192739at2"/>
<dbReference type="Proteomes" id="UP000199095">
    <property type="component" value="Unassembled WGS sequence"/>
</dbReference>
<dbReference type="GO" id="GO:0016740">
    <property type="term" value="F:transferase activity"/>
    <property type="evidence" value="ECO:0007669"/>
    <property type="project" value="UniProtKB-KW"/>
</dbReference>
<dbReference type="PANTHER" id="PTHR36113">
    <property type="entry name" value="LYASE, PUTATIVE-RELATED-RELATED"/>
    <property type="match status" value="1"/>
</dbReference>
<evidence type="ECO:0000313" key="4">
    <source>
        <dbReference type="Proteomes" id="UP000199095"/>
    </source>
</evidence>
<proteinExistence type="predicted"/>
<dbReference type="InterPro" id="IPR029068">
    <property type="entry name" value="Glyas_Bleomycin-R_OHBP_Dase"/>
</dbReference>
<dbReference type="InterPro" id="IPR004360">
    <property type="entry name" value="Glyas_Fos-R_dOase_dom"/>
</dbReference>
<feature type="domain" description="VOC" evidence="2">
    <location>
        <begin position="5"/>
        <end position="120"/>
    </location>
</feature>
<dbReference type="EMBL" id="FOHJ01000002">
    <property type="protein sequence ID" value="SES97605.1"/>
    <property type="molecule type" value="Genomic_DNA"/>
</dbReference>
<evidence type="ECO:0000256" key="1">
    <source>
        <dbReference type="ARBA" id="ARBA00022723"/>
    </source>
</evidence>
<dbReference type="InterPro" id="IPR037523">
    <property type="entry name" value="VOC_core"/>
</dbReference>
<keyword evidence="4" id="KW-1185">Reference proteome</keyword>
<dbReference type="PROSITE" id="PS51819">
    <property type="entry name" value="VOC"/>
    <property type="match status" value="1"/>
</dbReference>
<gene>
    <name evidence="3" type="ORF">SAMN05421676_102253</name>
</gene>
<dbReference type="GO" id="GO:0046872">
    <property type="term" value="F:metal ion binding"/>
    <property type="evidence" value="ECO:0007669"/>
    <property type="project" value="UniProtKB-KW"/>
</dbReference>